<protein>
    <submittedName>
        <fullName evidence="2">XRE family transcriptional regulator</fullName>
    </submittedName>
</protein>
<dbReference type="SUPFAM" id="SSF47413">
    <property type="entry name" value="lambda repressor-like DNA-binding domains"/>
    <property type="match status" value="1"/>
</dbReference>
<dbReference type="InterPro" id="IPR001387">
    <property type="entry name" value="Cro/C1-type_HTH"/>
</dbReference>
<evidence type="ECO:0000313" key="2">
    <source>
        <dbReference type="EMBL" id="TKB47855.1"/>
    </source>
</evidence>
<organism evidence="2 3">
    <name type="scientific">Thalassotalea mangrovi</name>
    <dbReference type="NCBI Taxonomy" id="2572245"/>
    <lineage>
        <taxon>Bacteria</taxon>
        <taxon>Pseudomonadati</taxon>
        <taxon>Pseudomonadota</taxon>
        <taxon>Gammaproteobacteria</taxon>
        <taxon>Alteromonadales</taxon>
        <taxon>Colwelliaceae</taxon>
        <taxon>Thalassotalea</taxon>
    </lineage>
</organism>
<sequence length="245" mass="28959">MSQIPGMMQLLKKLLKQQQLTYADVATHFSMSEANVKRFFSQQKLSIDRLEQLCELLALSLSDFFMLLEQQEQKISQLTLEQEQELVDDPKLLLVAACVRDGWSYQEIIDQYQIEPLEAVRLLVRLDKLKMIQLLPNNHYKLLITQDFQWINRGPLERFIANDVMTKFLMSDFQDDHAFRFYIRGSYSASSINLIKKKLQYLKQECAELNQQDRHIPPSDRQNIGVLLAMRPWELSTFRKLRRDT</sequence>
<name>A0A4U1BCU0_9GAMM</name>
<proteinExistence type="predicted"/>
<gene>
    <name evidence="2" type="ORF">E8M12_00150</name>
</gene>
<comment type="caution">
    <text evidence="2">The sequence shown here is derived from an EMBL/GenBank/DDBJ whole genome shotgun (WGS) entry which is preliminary data.</text>
</comment>
<evidence type="ECO:0000313" key="3">
    <source>
        <dbReference type="Proteomes" id="UP000307999"/>
    </source>
</evidence>
<dbReference type="InterPro" id="IPR010982">
    <property type="entry name" value="Lambda_DNA-bd_dom_sf"/>
</dbReference>
<keyword evidence="3" id="KW-1185">Reference proteome</keyword>
<dbReference type="EMBL" id="SWDB01000001">
    <property type="protein sequence ID" value="TKB47855.1"/>
    <property type="molecule type" value="Genomic_DNA"/>
</dbReference>
<dbReference type="SMART" id="SM00530">
    <property type="entry name" value="HTH_XRE"/>
    <property type="match status" value="1"/>
</dbReference>
<dbReference type="OrthoDB" id="5298444at2"/>
<dbReference type="Pfam" id="PF13443">
    <property type="entry name" value="HTH_26"/>
    <property type="match status" value="1"/>
</dbReference>
<dbReference type="PROSITE" id="PS50943">
    <property type="entry name" value="HTH_CROC1"/>
    <property type="match status" value="1"/>
</dbReference>
<accession>A0A4U1BCU0</accession>
<dbReference type="GO" id="GO:0003677">
    <property type="term" value="F:DNA binding"/>
    <property type="evidence" value="ECO:0007669"/>
    <property type="project" value="InterPro"/>
</dbReference>
<dbReference type="RefSeq" id="WP_136734043.1">
    <property type="nucleotide sequence ID" value="NZ_SWDB01000001.1"/>
</dbReference>
<reference evidence="2 3" key="1">
    <citation type="submission" date="2019-04" db="EMBL/GenBank/DDBJ databases">
        <title>Thalassotalea guangxiensis sp. nov., isolated from sediment of the coastal wetland.</title>
        <authorList>
            <person name="Zheng S."/>
            <person name="Zhang D."/>
        </authorList>
    </citation>
    <scope>NUCLEOTIDE SEQUENCE [LARGE SCALE GENOMIC DNA]</scope>
    <source>
        <strain evidence="2 3">ZS-4</strain>
    </source>
</reference>
<dbReference type="Proteomes" id="UP000307999">
    <property type="component" value="Unassembled WGS sequence"/>
</dbReference>
<dbReference type="AlphaFoldDB" id="A0A4U1BCU0"/>
<evidence type="ECO:0000259" key="1">
    <source>
        <dbReference type="PROSITE" id="PS50943"/>
    </source>
</evidence>
<feature type="domain" description="HTH cro/C1-type" evidence="1">
    <location>
        <begin position="11"/>
        <end position="64"/>
    </location>
</feature>
<dbReference type="Gene3D" id="1.10.260.40">
    <property type="entry name" value="lambda repressor-like DNA-binding domains"/>
    <property type="match status" value="1"/>
</dbReference>